<dbReference type="Gene3D" id="3.40.190.10">
    <property type="entry name" value="Periplasmic binding protein-like II"/>
    <property type="match status" value="2"/>
</dbReference>
<feature type="chain" id="PRO_5001820226" evidence="2">
    <location>
        <begin position="35"/>
        <end position="285"/>
    </location>
</feature>
<evidence type="ECO:0000313" key="4">
    <source>
        <dbReference type="EMBL" id="KFI97040.1"/>
    </source>
</evidence>
<evidence type="ECO:0000313" key="5">
    <source>
        <dbReference type="Proteomes" id="UP000029004"/>
    </source>
</evidence>
<protein>
    <submittedName>
        <fullName evidence="4">Periplasmic component of amino acid ABC-type transporter/signal transduction system</fullName>
    </submittedName>
</protein>
<dbReference type="RefSeq" id="WP_034529037.1">
    <property type="nucleotide sequence ID" value="NZ_JGZP01000014.1"/>
</dbReference>
<name>A0A087DNE0_9BIFI</name>
<proteinExistence type="predicted"/>
<gene>
    <name evidence="4" type="ORF">BSTEL_1951</name>
</gene>
<dbReference type="Proteomes" id="UP000029004">
    <property type="component" value="Unassembled WGS sequence"/>
</dbReference>
<dbReference type="PANTHER" id="PTHR35936:SF19">
    <property type="entry name" value="AMINO-ACID-BINDING PROTEIN YXEM-RELATED"/>
    <property type="match status" value="1"/>
</dbReference>
<dbReference type="AlphaFoldDB" id="A0A087DNE0"/>
<dbReference type="STRING" id="762211.BSTEL_1951"/>
<evidence type="ECO:0000259" key="3">
    <source>
        <dbReference type="SMART" id="SM00062"/>
    </source>
</evidence>
<evidence type="ECO:0000256" key="2">
    <source>
        <dbReference type="SAM" id="SignalP"/>
    </source>
</evidence>
<dbReference type="PANTHER" id="PTHR35936">
    <property type="entry name" value="MEMBRANE-BOUND LYTIC MUREIN TRANSGLYCOSYLASE F"/>
    <property type="match status" value="1"/>
</dbReference>
<dbReference type="Pfam" id="PF00497">
    <property type="entry name" value="SBP_bac_3"/>
    <property type="match status" value="1"/>
</dbReference>
<sequence>MAILNWNLKKTAAAALATLLVVGGLSGCGTSANAEESNAQTIRVGVGNAWAPYDYVDENGKAAGYEVEVLKKIDEKLPEYKFDIQPAAFDTLLVSLDAGKLDLIAHTWRLNEQREKKYNWTKQSDLRSVVRIVTSKKSKVKYNSIADFAGHSVYAAVGESTSQQMEEYNKQHPDNPIKIVYANANVTTEQRYTALAQGKVDAWYCPEPVLNDMNKNFGGGLKAVGKPLEQKNTTFFTQKGEKQTKLTNAIDGALKELRADGTLKKLGEQYLGGDFSQQLSASEEY</sequence>
<keyword evidence="5" id="KW-1185">Reference proteome</keyword>
<accession>A0A087DNE0</accession>
<feature type="domain" description="Solute-binding protein family 3/N-terminal" evidence="3">
    <location>
        <begin position="41"/>
        <end position="274"/>
    </location>
</feature>
<dbReference type="SMART" id="SM00062">
    <property type="entry name" value="PBPb"/>
    <property type="match status" value="1"/>
</dbReference>
<feature type="signal peptide" evidence="2">
    <location>
        <begin position="1"/>
        <end position="34"/>
    </location>
</feature>
<comment type="caution">
    <text evidence="4">The sequence shown here is derived from an EMBL/GenBank/DDBJ whole genome shotgun (WGS) entry which is preliminary data.</text>
</comment>
<evidence type="ECO:0000256" key="1">
    <source>
        <dbReference type="ARBA" id="ARBA00022729"/>
    </source>
</evidence>
<reference evidence="4 5" key="1">
    <citation type="submission" date="2014-03" db="EMBL/GenBank/DDBJ databases">
        <title>Genomics of Bifidobacteria.</title>
        <authorList>
            <person name="Ventura M."/>
            <person name="Milani C."/>
            <person name="Lugli G.A."/>
        </authorList>
    </citation>
    <scope>NUCLEOTIDE SEQUENCE [LARGE SCALE GENOMIC DNA]</scope>
    <source>
        <strain evidence="4 5">DSM 23968</strain>
    </source>
</reference>
<keyword evidence="1 2" id="KW-0732">Signal</keyword>
<dbReference type="EMBL" id="JGZP01000014">
    <property type="protein sequence ID" value="KFI97040.1"/>
    <property type="molecule type" value="Genomic_DNA"/>
</dbReference>
<dbReference type="OrthoDB" id="9768183at2"/>
<organism evidence="4 5">
    <name type="scientific">Bifidobacterium stellenboschense</name>
    <dbReference type="NCBI Taxonomy" id="762211"/>
    <lineage>
        <taxon>Bacteria</taxon>
        <taxon>Bacillati</taxon>
        <taxon>Actinomycetota</taxon>
        <taxon>Actinomycetes</taxon>
        <taxon>Bifidobacteriales</taxon>
        <taxon>Bifidobacteriaceae</taxon>
        <taxon>Bifidobacterium</taxon>
    </lineage>
</organism>
<dbReference type="SUPFAM" id="SSF53850">
    <property type="entry name" value="Periplasmic binding protein-like II"/>
    <property type="match status" value="1"/>
</dbReference>
<dbReference type="eggNOG" id="COG0834">
    <property type="taxonomic scope" value="Bacteria"/>
</dbReference>
<dbReference type="InterPro" id="IPR001638">
    <property type="entry name" value="Solute-binding_3/MltF_N"/>
</dbReference>